<accession>A0AAV2Z801</accession>
<evidence type="ECO:0008006" key="4">
    <source>
        <dbReference type="Google" id="ProtNLM"/>
    </source>
</evidence>
<evidence type="ECO:0000256" key="1">
    <source>
        <dbReference type="SAM" id="MobiDB-lite"/>
    </source>
</evidence>
<feature type="region of interest" description="Disordered" evidence="1">
    <location>
        <begin position="214"/>
        <end position="236"/>
    </location>
</feature>
<dbReference type="AlphaFoldDB" id="A0AAV2Z801"/>
<evidence type="ECO:0000313" key="2">
    <source>
        <dbReference type="EMBL" id="DBA01529.1"/>
    </source>
</evidence>
<dbReference type="EMBL" id="DAKRPA010000046">
    <property type="protein sequence ID" value="DBA01529.1"/>
    <property type="molecule type" value="Genomic_DNA"/>
</dbReference>
<keyword evidence="3" id="KW-1185">Reference proteome</keyword>
<name>A0AAV2Z801_9STRA</name>
<reference evidence="2" key="1">
    <citation type="submission" date="2022-11" db="EMBL/GenBank/DDBJ databases">
        <authorList>
            <person name="Morgan W.R."/>
            <person name="Tartar A."/>
        </authorList>
    </citation>
    <scope>NUCLEOTIDE SEQUENCE</scope>
    <source>
        <strain evidence="2">ARSEF 373</strain>
    </source>
</reference>
<protein>
    <recommendedName>
        <fullName evidence="4">C2H2-type domain-containing protein</fullName>
    </recommendedName>
</protein>
<comment type="caution">
    <text evidence="2">The sequence shown here is derived from an EMBL/GenBank/DDBJ whole genome shotgun (WGS) entry which is preliminary data.</text>
</comment>
<organism evidence="2 3">
    <name type="scientific">Lagenidium giganteum</name>
    <dbReference type="NCBI Taxonomy" id="4803"/>
    <lineage>
        <taxon>Eukaryota</taxon>
        <taxon>Sar</taxon>
        <taxon>Stramenopiles</taxon>
        <taxon>Oomycota</taxon>
        <taxon>Peronosporomycetes</taxon>
        <taxon>Pythiales</taxon>
        <taxon>Pythiaceae</taxon>
    </lineage>
</organism>
<reference evidence="2" key="2">
    <citation type="journal article" date="2023" name="Microbiol Resour">
        <title>Decontamination and Annotation of the Draft Genome Sequence of the Oomycete Lagenidium giganteum ARSEF 373.</title>
        <authorList>
            <person name="Morgan W.R."/>
            <person name="Tartar A."/>
        </authorList>
    </citation>
    <scope>NUCLEOTIDE SEQUENCE</scope>
    <source>
        <strain evidence="2">ARSEF 373</strain>
    </source>
</reference>
<sequence>MARNKHKNGIICTFPGCDKVMRTQKFKVHYMKNHLREGEEYSVEHRKQYEVARDDSEALGAPMTTAQATPTPMADMKTEAPNATAASLLLPTELMTGTESNVDAAERRAYDKPLVNDVASAVNGLSAEEAPASAPSVGSKRPLQDAVLYPSAEMNMLDLAVFLDKRFEQLVNKMDEMVATQHELIQLLRAGGHVPMGEEHLQAADSAATAAGIDVDESSHDNSAKKRKRQDSTHLF</sequence>
<gene>
    <name evidence="2" type="ORF">N0F65_004879</name>
</gene>
<dbReference type="Proteomes" id="UP001146120">
    <property type="component" value="Unassembled WGS sequence"/>
</dbReference>
<evidence type="ECO:0000313" key="3">
    <source>
        <dbReference type="Proteomes" id="UP001146120"/>
    </source>
</evidence>
<proteinExistence type="predicted"/>